<dbReference type="AlphaFoldDB" id="A0A388SB34"/>
<evidence type="ECO:0000313" key="11">
    <source>
        <dbReference type="Proteomes" id="UP000266091"/>
    </source>
</evidence>
<keyword evidence="11" id="KW-1185">Reference proteome</keyword>
<dbReference type="GO" id="GO:0019294">
    <property type="term" value="P:keto-3-deoxy-D-manno-octulosonic acid biosynthetic process"/>
    <property type="evidence" value="ECO:0007669"/>
    <property type="project" value="UniProtKB-UniRule"/>
</dbReference>
<accession>A0A388SB34</accession>
<keyword evidence="8" id="KW-0448">Lipopolysaccharide biosynthesis</keyword>
<comment type="caution">
    <text evidence="10">The sequence shown here is derived from an EMBL/GenBank/DDBJ whole genome shotgun (WGS) entry which is preliminary data.</text>
</comment>
<comment type="pathway">
    <text evidence="3 8">Carbohydrate biosynthesis; 3-deoxy-D-manno-octulosonate biosynthesis; 3-deoxy-D-manno-octulosonate from D-ribulose 5-phosphate: step 2/3.</text>
</comment>
<reference evidence="10 11" key="1">
    <citation type="journal article" date="2018" name="Int. J. Syst. Evol. Microbiol.">
        <title>Mesosutterella multiformis gen. nov., sp. nov., a member of the family Sutterellaceae and Sutterella megalosphaeroides sp. nov., isolated from human faeces.</title>
        <authorList>
            <person name="Sakamoto M."/>
            <person name="Ikeyama N."/>
            <person name="Kunihiro T."/>
            <person name="Iino T."/>
            <person name="Yuki M."/>
            <person name="Ohkuma M."/>
        </authorList>
    </citation>
    <scope>NUCLEOTIDE SEQUENCE [LARGE SCALE GENOMIC DNA]</scope>
    <source>
        <strain evidence="10 11">4NBBH2</strain>
    </source>
</reference>
<evidence type="ECO:0000256" key="4">
    <source>
        <dbReference type="ARBA" id="ARBA00010499"/>
    </source>
</evidence>
<name>A0A388SB34_9BURK</name>
<comment type="subcellular location">
    <subcellularLocation>
        <location evidence="1 8">Cytoplasm</location>
    </subcellularLocation>
</comment>
<dbReference type="PANTHER" id="PTHR21057">
    <property type="entry name" value="PHOSPHO-2-DEHYDRO-3-DEOXYHEPTONATE ALDOLASE"/>
    <property type="match status" value="1"/>
</dbReference>
<evidence type="ECO:0000256" key="6">
    <source>
        <dbReference type="ARBA" id="ARBA00022679"/>
    </source>
</evidence>
<evidence type="ECO:0000256" key="3">
    <source>
        <dbReference type="ARBA" id="ARBA00004845"/>
    </source>
</evidence>
<evidence type="ECO:0000256" key="2">
    <source>
        <dbReference type="ARBA" id="ARBA00004756"/>
    </source>
</evidence>
<gene>
    <name evidence="8 10" type="primary">kdsA</name>
    <name evidence="10" type="ORF">MESMUL_02070</name>
</gene>
<accession>A0A401LLJ2</accession>
<sequence length="285" mass="30702">MKLCGFEVGVDRPFFLIAGPCVIESEALCLDIAFRMKEITEKLGIPYIFKASFDKANRTSATSFRGIGVEKGLAVLEKVRETVGVPVLTDVHTEAEVPEVACVVDVLQTPAFLCRQTDFIRAVAQSGKPVNIKKGQFLAPHDMARVVEKAKLAAAEAGLSEDRFMVCERGASFGYGNLVSDMRSLAIMRETRCPVVFDATHSVQLPGGQGSSSGGERQFVPVLARAAVAVGVAGIFMETHPNPEKALSDGPNSVPLGRMPELLATLTAIDRVVKQPGMYLEEQFS</sequence>
<dbReference type="EMBL" id="BGZJ01000001">
    <property type="protein sequence ID" value="GBO92853.1"/>
    <property type="molecule type" value="Genomic_DNA"/>
</dbReference>
<keyword evidence="6 8" id="KW-0808">Transferase</keyword>
<dbReference type="NCBIfam" id="TIGR01362">
    <property type="entry name" value="KDO8P_synth"/>
    <property type="match status" value="1"/>
</dbReference>
<comment type="catalytic activity">
    <reaction evidence="7 8">
        <text>D-arabinose 5-phosphate + phosphoenolpyruvate + H2O = 3-deoxy-alpha-D-manno-2-octulosonate-8-phosphate + phosphate</text>
        <dbReference type="Rhea" id="RHEA:14053"/>
        <dbReference type="ChEBI" id="CHEBI:15377"/>
        <dbReference type="ChEBI" id="CHEBI:43474"/>
        <dbReference type="ChEBI" id="CHEBI:57693"/>
        <dbReference type="ChEBI" id="CHEBI:58702"/>
        <dbReference type="ChEBI" id="CHEBI:85985"/>
        <dbReference type="EC" id="2.5.1.55"/>
    </reaction>
</comment>
<dbReference type="GO" id="GO:0008676">
    <property type="term" value="F:3-deoxy-8-phosphooctulonate synthase activity"/>
    <property type="evidence" value="ECO:0007669"/>
    <property type="project" value="UniProtKB-UniRule"/>
</dbReference>
<protein>
    <recommendedName>
        <fullName evidence="8">2-dehydro-3-deoxyphosphooctonate aldolase</fullName>
        <ecNumber evidence="8">2.5.1.55</ecNumber>
    </recommendedName>
    <alternativeName>
        <fullName evidence="8">3-deoxy-D-manno-octulosonic acid 8-phosphate synthase</fullName>
    </alternativeName>
    <alternativeName>
        <fullName evidence="8">KDO-8-phosphate synthase</fullName>
        <shortName evidence="8">KDO 8-P synthase</shortName>
        <shortName evidence="8">KDOPS</shortName>
    </alternativeName>
    <alternativeName>
        <fullName evidence="8">Phospho-2-dehydro-3-deoxyoctonate aldolase</fullName>
    </alternativeName>
</protein>
<proteinExistence type="inferred from homology"/>
<comment type="similarity">
    <text evidence="4 8">Belongs to the KdsA family.</text>
</comment>
<dbReference type="InterPro" id="IPR013785">
    <property type="entry name" value="Aldolase_TIM"/>
</dbReference>
<evidence type="ECO:0000313" key="10">
    <source>
        <dbReference type="EMBL" id="GBO92853.1"/>
    </source>
</evidence>
<evidence type="ECO:0000259" key="9">
    <source>
        <dbReference type="Pfam" id="PF00793"/>
    </source>
</evidence>
<dbReference type="OrthoDB" id="9776934at2"/>
<organism evidence="10 11">
    <name type="scientific">Mesosutterella multiformis</name>
    <dbReference type="NCBI Taxonomy" id="2259133"/>
    <lineage>
        <taxon>Bacteria</taxon>
        <taxon>Pseudomonadati</taxon>
        <taxon>Pseudomonadota</taxon>
        <taxon>Betaproteobacteria</taxon>
        <taxon>Burkholderiales</taxon>
        <taxon>Sutterellaceae</taxon>
        <taxon>Mesosutterella</taxon>
    </lineage>
</organism>
<evidence type="ECO:0000256" key="7">
    <source>
        <dbReference type="ARBA" id="ARBA00049112"/>
    </source>
</evidence>
<dbReference type="InterPro" id="IPR006218">
    <property type="entry name" value="DAHP1/KDSA"/>
</dbReference>
<dbReference type="UniPathway" id="UPA00357">
    <property type="reaction ID" value="UER00474"/>
</dbReference>
<dbReference type="Gene3D" id="3.20.20.70">
    <property type="entry name" value="Aldolase class I"/>
    <property type="match status" value="1"/>
</dbReference>
<dbReference type="Pfam" id="PF00793">
    <property type="entry name" value="DAHP_synth_1"/>
    <property type="match status" value="1"/>
</dbReference>
<comment type="pathway">
    <text evidence="2">Bacterial outer membrane biogenesis; lipopolysaccharide biosynthesis.</text>
</comment>
<dbReference type="NCBIfam" id="NF003543">
    <property type="entry name" value="PRK05198.1"/>
    <property type="match status" value="1"/>
</dbReference>
<feature type="domain" description="DAHP synthetase I/KDSA" evidence="9">
    <location>
        <begin position="8"/>
        <end position="270"/>
    </location>
</feature>
<evidence type="ECO:0000256" key="1">
    <source>
        <dbReference type="ARBA" id="ARBA00004496"/>
    </source>
</evidence>
<evidence type="ECO:0000256" key="5">
    <source>
        <dbReference type="ARBA" id="ARBA00022490"/>
    </source>
</evidence>
<dbReference type="GO" id="GO:0005737">
    <property type="term" value="C:cytoplasm"/>
    <property type="evidence" value="ECO:0007669"/>
    <property type="project" value="UniProtKB-SubCell"/>
</dbReference>
<dbReference type="SUPFAM" id="SSF51569">
    <property type="entry name" value="Aldolase"/>
    <property type="match status" value="1"/>
</dbReference>
<evidence type="ECO:0000256" key="8">
    <source>
        <dbReference type="HAMAP-Rule" id="MF_00056"/>
    </source>
</evidence>
<dbReference type="EC" id="2.5.1.55" evidence="8"/>
<dbReference type="InterPro" id="IPR006269">
    <property type="entry name" value="KDO8P_synthase"/>
</dbReference>
<keyword evidence="5 8" id="KW-0963">Cytoplasm</keyword>
<dbReference type="Proteomes" id="UP000266091">
    <property type="component" value="Unassembled WGS sequence"/>
</dbReference>
<dbReference type="RefSeq" id="WP_116269359.1">
    <property type="nucleotide sequence ID" value="NZ_BGZJ01000001.1"/>
</dbReference>
<dbReference type="UniPathway" id="UPA00030"/>
<dbReference type="HAMAP" id="MF_00056">
    <property type="entry name" value="KDO8P_synth"/>
    <property type="match status" value="1"/>
</dbReference>